<accession>A0AAD7IAP2</accession>
<reference evidence="1" key="1">
    <citation type="submission" date="2023-03" db="EMBL/GenBank/DDBJ databases">
        <title>Massive genome expansion in bonnet fungi (Mycena s.s.) driven by repeated elements and novel gene families across ecological guilds.</title>
        <authorList>
            <consortium name="Lawrence Berkeley National Laboratory"/>
            <person name="Harder C.B."/>
            <person name="Miyauchi S."/>
            <person name="Viragh M."/>
            <person name="Kuo A."/>
            <person name="Thoen E."/>
            <person name="Andreopoulos B."/>
            <person name="Lu D."/>
            <person name="Skrede I."/>
            <person name="Drula E."/>
            <person name="Henrissat B."/>
            <person name="Morin E."/>
            <person name="Kohler A."/>
            <person name="Barry K."/>
            <person name="LaButti K."/>
            <person name="Morin E."/>
            <person name="Salamov A."/>
            <person name="Lipzen A."/>
            <person name="Mereny Z."/>
            <person name="Hegedus B."/>
            <person name="Baldrian P."/>
            <person name="Stursova M."/>
            <person name="Weitz H."/>
            <person name="Taylor A."/>
            <person name="Grigoriev I.V."/>
            <person name="Nagy L.G."/>
            <person name="Martin F."/>
            <person name="Kauserud H."/>
        </authorList>
    </citation>
    <scope>NUCLEOTIDE SEQUENCE</scope>
    <source>
        <strain evidence="1">CBHHK188m</strain>
    </source>
</reference>
<organism evidence="1 2">
    <name type="scientific">Mycena maculata</name>
    <dbReference type="NCBI Taxonomy" id="230809"/>
    <lineage>
        <taxon>Eukaryota</taxon>
        <taxon>Fungi</taxon>
        <taxon>Dikarya</taxon>
        <taxon>Basidiomycota</taxon>
        <taxon>Agaricomycotina</taxon>
        <taxon>Agaricomycetes</taxon>
        <taxon>Agaricomycetidae</taxon>
        <taxon>Agaricales</taxon>
        <taxon>Marasmiineae</taxon>
        <taxon>Mycenaceae</taxon>
        <taxon>Mycena</taxon>
    </lineage>
</organism>
<gene>
    <name evidence="1" type="ORF">DFH07DRAFT_927516</name>
</gene>
<evidence type="ECO:0000313" key="2">
    <source>
        <dbReference type="Proteomes" id="UP001215280"/>
    </source>
</evidence>
<sequence>MSNYEDYALVYRVDFQLEMSGPTQNPPDGYLFACPTEGFRSGPTSFRWSDCPSYWWLDPSGAESLSPDEATVLGFPSTRPTTQVYTQCWDASGLRRFHQAKGFDPDSQDVARNLGHPLYQISSEPQVASAHSEAKSAPNWF</sequence>
<evidence type="ECO:0000313" key="1">
    <source>
        <dbReference type="EMBL" id="KAJ7737816.1"/>
    </source>
</evidence>
<comment type="caution">
    <text evidence="1">The sequence shown here is derived from an EMBL/GenBank/DDBJ whole genome shotgun (WGS) entry which is preliminary data.</text>
</comment>
<dbReference type="Proteomes" id="UP001215280">
    <property type="component" value="Unassembled WGS sequence"/>
</dbReference>
<keyword evidence="2" id="KW-1185">Reference proteome</keyword>
<name>A0AAD7IAP2_9AGAR</name>
<proteinExistence type="predicted"/>
<protein>
    <submittedName>
        <fullName evidence="1">Uncharacterized protein</fullName>
    </submittedName>
</protein>
<dbReference type="AlphaFoldDB" id="A0AAD7IAP2"/>
<dbReference type="EMBL" id="JARJLG010000141">
    <property type="protein sequence ID" value="KAJ7737816.1"/>
    <property type="molecule type" value="Genomic_DNA"/>
</dbReference>